<dbReference type="eggNOG" id="ENOG502ZCFK">
    <property type="taxonomic scope" value="Bacteria"/>
</dbReference>
<accession>G7GS78</accession>
<dbReference type="InterPro" id="IPR047682">
    <property type="entry name" value="SepH-like"/>
</dbReference>
<protein>
    <recommendedName>
        <fullName evidence="2">DUF3071 domain-containing protein</fullName>
    </recommendedName>
</protein>
<dbReference type="Proteomes" id="UP000006023">
    <property type="component" value="Unassembled WGS sequence"/>
</dbReference>
<proteinExistence type="predicted"/>
<evidence type="ECO:0000313" key="3">
    <source>
        <dbReference type="EMBL" id="GAB06442.1"/>
    </source>
</evidence>
<dbReference type="Pfam" id="PF11268">
    <property type="entry name" value="DUF3071"/>
    <property type="match status" value="1"/>
</dbReference>
<evidence type="ECO:0000256" key="1">
    <source>
        <dbReference type="SAM" id="MobiDB-lite"/>
    </source>
</evidence>
<comment type="caution">
    <text evidence="3">The sequence shown here is derived from an EMBL/GenBank/DDBJ whole genome shotgun (WGS) entry which is preliminary data.</text>
</comment>
<dbReference type="AlphaFoldDB" id="G7GS78"/>
<feature type="region of interest" description="Disordered" evidence="1">
    <location>
        <begin position="216"/>
        <end position="369"/>
    </location>
</feature>
<gene>
    <name evidence="3" type="ORF">GOAMR_52_00390</name>
</gene>
<sequence length="369" mass="40195">MPVLKVMEEEQMRELRVVGVDTDGKRVICQDPETTERFVIVADERLRAAARGDLSRLGQIQIEMESSLRPREIQARIRGGASVAEVAAIAGVTMERIERFAHPVLLERQRATELAALSHPLREDGPSSYTLSETVTEAFNAFGHNHTDIDWDAWKGDDGEWVIQLMWVVGHTDCYAHWRFRPGSHGGLTDPLDELAYEITHPELITPRRRLSPVVVDPSGSAVAPSIEDRPQQVLPAPRADDPIADTTGIGDAPADDRSDDAPDPDTPDRTETAQYESGRATPPTPITRGRTSAADTAASAGNTDTGRDRTVPAPAASAPAIPDPGDHEEPARDDHGDDAKVKPRRKSRTPSVPAWEDVLLGVRGNGHS</sequence>
<feature type="compositionally biased region" description="Basic and acidic residues" evidence="1">
    <location>
        <begin position="255"/>
        <end position="272"/>
    </location>
</feature>
<dbReference type="NCBIfam" id="NF040712">
    <property type="entry name" value="SepH"/>
    <property type="match status" value="1"/>
</dbReference>
<evidence type="ECO:0000259" key="2">
    <source>
        <dbReference type="Pfam" id="PF11268"/>
    </source>
</evidence>
<dbReference type="InterPro" id="IPR021421">
    <property type="entry name" value="DUF3071"/>
</dbReference>
<reference evidence="3 4" key="1">
    <citation type="submission" date="2011-11" db="EMBL/GenBank/DDBJ databases">
        <title>Whole genome shotgun sequence of Gordonia amarae NBRC 15530.</title>
        <authorList>
            <person name="Takarada H."/>
            <person name="Hosoyama A."/>
            <person name="Tsuchikane K."/>
            <person name="Katsumata H."/>
            <person name="Yamazaki S."/>
            <person name="Fujita N."/>
        </authorList>
    </citation>
    <scope>NUCLEOTIDE SEQUENCE [LARGE SCALE GENOMIC DNA]</scope>
    <source>
        <strain evidence="3 4">NBRC 15530</strain>
    </source>
</reference>
<keyword evidence="4" id="KW-1185">Reference proteome</keyword>
<feature type="compositionally biased region" description="Basic and acidic residues" evidence="1">
    <location>
        <begin position="325"/>
        <end position="342"/>
    </location>
</feature>
<evidence type="ECO:0000313" key="4">
    <source>
        <dbReference type="Proteomes" id="UP000006023"/>
    </source>
</evidence>
<feature type="domain" description="DUF3071" evidence="2">
    <location>
        <begin position="12"/>
        <end position="180"/>
    </location>
</feature>
<organism evidence="3 4">
    <name type="scientific">Gordonia amarae NBRC 15530</name>
    <dbReference type="NCBI Taxonomy" id="1075090"/>
    <lineage>
        <taxon>Bacteria</taxon>
        <taxon>Bacillati</taxon>
        <taxon>Actinomycetota</taxon>
        <taxon>Actinomycetes</taxon>
        <taxon>Mycobacteriales</taxon>
        <taxon>Gordoniaceae</taxon>
        <taxon>Gordonia</taxon>
    </lineage>
</organism>
<name>G7GS78_9ACTN</name>
<feature type="compositionally biased region" description="Polar residues" evidence="1">
    <location>
        <begin position="290"/>
        <end position="305"/>
    </location>
</feature>
<dbReference type="STRING" id="1075090.GOAMR_52_00390"/>
<dbReference type="EMBL" id="BAED01000052">
    <property type="protein sequence ID" value="GAB06442.1"/>
    <property type="molecule type" value="Genomic_DNA"/>
</dbReference>